<dbReference type="PANTHER" id="PTHR31845:SF21">
    <property type="entry name" value="REGULATORY PROTEIN LEU3"/>
    <property type="match status" value="1"/>
</dbReference>
<dbReference type="InterPro" id="IPR051089">
    <property type="entry name" value="prtT"/>
</dbReference>
<keyword evidence="5" id="KW-0539">Nucleus</keyword>
<dbReference type="GO" id="GO:0008270">
    <property type="term" value="F:zinc ion binding"/>
    <property type="evidence" value="ECO:0007669"/>
    <property type="project" value="InterPro"/>
</dbReference>
<evidence type="ECO:0000256" key="3">
    <source>
        <dbReference type="ARBA" id="ARBA00023125"/>
    </source>
</evidence>
<dbReference type="Proteomes" id="UP000509510">
    <property type="component" value="Chromosome IV"/>
</dbReference>
<dbReference type="GO" id="GO:0000976">
    <property type="term" value="F:transcription cis-regulatory region binding"/>
    <property type="evidence" value="ECO:0007669"/>
    <property type="project" value="TreeGrafter"/>
</dbReference>
<evidence type="ECO:0000256" key="5">
    <source>
        <dbReference type="ARBA" id="ARBA00023242"/>
    </source>
</evidence>
<evidence type="ECO:0000256" key="6">
    <source>
        <dbReference type="SAM" id="Coils"/>
    </source>
</evidence>
<dbReference type="GO" id="GO:0000981">
    <property type="term" value="F:DNA-binding transcription factor activity, RNA polymerase II-specific"/>
    <property type="evidence" value="ECO:0007669"/>
    <property type="project" value="TreeGrafter"/>
</dbReference>
<evidence type="ECO:0000313" key="8">
    <source>
        <dbReference type="Proteomes" id="UP000509510"/>
    </source>
</evidence>
<evidence type="ECO:0008006" key="9">
    <source>
        <dbReference type="Google" id="ProtNLM"/>
    </source>
</evidence>
<dbReference type="GeneID" id="55995049"/>
<sequence>MVVVLLVEVVDRQRKLEELEQEIQNLRSSMATAPDPYANSRLFEGTDLPVNDFSGSQGTSVLSPQISAMTNELPPAIPAISFAEKSETPIQTLSSASSRSIDAVTLDGSQIDQCFHLFFGRYHPYIPFLNPKLSPEDYYSRSPLLFWVIIYVSSRRSPNDPGLEVRLIPSVKRLLWECISNPPHTWELVQAIVLVCMWPFPTSSLSTDNTVILVTTAQTMAMRLGLHRPDAIRDFSRTNRRLSQEETTESLKTWAACFIAIQNVVFTDGLPLVSSDHMIDRICDNRTPGLVPERLRVQLVMSRFVARVCSVMAGSAKFPANGKSSGENLSLLALLEQDFIDMSAAISDKLTPETSIMLDGSRLHLYVFFLLESSGSDVRRRALLRAFNTATTLIAKMRDLDTTHGTLEYGHFVMFRSLALAASFILKIGYSSYAQYLDFETGKHSFYTATQLMRRTSMEDNDLPGRMSKIMTQLWSAQARIDRSSEEPSLKLKTRLSGSLLHDFLWSWRETFGGQGDGAVDAQTGALGSSENVVNDDNQTFHFPSEIGDDMLQFEYMLDSEFLSLLPFTFEGNMSVDQ</sequence>
<reference evidence="8" key="1">
    <citation type="submission" date="2020-06" db="EMBL/GenBank/DDBJ databases">
        <title>A chromosome-scale genome assembly of Talaromyces rugulosus W13939.</title>
        <authorList>
            <person name="Wang B."/>
            <person name="Guo L."/>
            <person name="Ye K."/>
            <person name="Wang L."/>
        </authorList>
    </citation>
    <scope>NUCLEOTIDE SEQUENCE [LARGE SCALE GENOMIC DNA]</scope>
    <source>
        <strain evidence="8">W13939</strain>
    </source>
</reference>
<dbReference type="RefSeq" id="XP_035346590.1">
    <property type="nucleotide sequence ID" value="XM_035490697.1"/>
</dbReference>
<gene>
    <name evidence="7" type="ORF">TRUGW13939_07558</name>
</gene>
<dbReference type="GO" id="GO:0006351">
    <property type="term" value="P:DNA-templated transcription"/>
    <property type="evidence" value="ECO:0007669"/>
    <property type="project" value="InterPro"/>
</dbReference>
<dbReference type="OrthoDB" id="3163292at2759"/>
<keyword evidence="4" id="KW-0804">Transcription</keyword>
<dbReference type="PANTHER" id="PTHR31845">
    <property type="entry name" value="FINGER DOMAIN PROTEIN, PUTATIVE-RELATED"/>
    <property type="match status" value="1"/>
</dbReference>
<keyword evidence="6" id="KW-0175">Coiled coil</keyword>
<evidence type="ECO:0000313" key="7">
    <source>
        <dbReference type="EMBL" id="QKX60413.1"/>
    </source>
</evidence>
<dbReference type="GO" id="GO:0005634">
    <property type="term" value="C:nucleus"/>
    <property type="evidence" value="ECO:0007669"/>
    <property type="project" value="UniProtKB-SubCell"/>
</dbReference>
<dbReference type="CDD" id="cd12148">
    <property type="entry name" value="fungal_TF_MHR"/>
    <property type="match status" value="1"/>
</dbReference>
<dbReference type="AlphaFoldDB" id="A0A7H8R6G0"/>
<evidence type="ECO:0000256" key="2">
    <source>
        <dbReference type="ARBA" id="ARBA00023015"/>
    </source>
</evidence>
<dbReference type="EMBL" id="CP055901">
    <property type="protein sequence ID" value="QKX60413.1"/>
    <property type="molecule type" value="Genomic_DNA"/>
</dbReference>
<name>A0A7H8R6G0_TALRU</name>
<comment type="subcellular location">
    <subcellularLocation>
        <location evidence="1">Nucleus</location>
    </subcellularLocation>
</comment>
<protein>
    <recommendedName>
        <fullName evidence="9">Transcription factor domain-containing protein</fullName>
    </recommendedName>
</protein>
<feature type="coiled-coil region" evidence="6">
    <location>
        <begin position="2"/>
        <end position="29"/>
    </location>
</feature>
<keyword evidence="2" id="KW-0805">Transcription regulation</keyword>
<keyword evidence="3" id="KW-0238">DNA-binding</keyword>
<organism evidence="7 8">
    <name type="scientific">Talaromyces rugulosus</name>
    <name type="common">Penicillium rugulosum</name>
    <dbReference type="NCBI Taxonomy" id="121627"/>
    <lineage>
        <taxon>Eukaryota</taxon>
        <taxon>Fungi</taxon>
        <taxon>Dikarya</taxon>
        <taxon>Ascomycota</taxon>
        <taxon>Pezizomycotina</taxon>
        <taxon>Eurotiomycetes</taxon>
        <taxon>Eurotiomycetidae</taxon>
        <taxon>Eurotiales</taxon>
        <taxon>Trichocomaceae</taxon>
        <taxon>Talaromyces</taxon>
        <taxon>Talaromyces sect. Islandici</taxon>
    </lineage>
</organism>
<evidence type="ECO:0000256" key="4">
    <source>
        <dbReference type="ARBA" id="ARBA00023163"/>
    </source>
</evidence>
<dbReference type="KEGG" id="trg:TRUGW13939_07558"/>
<evidence type="ECO:0000256" key="1">
    <source>
        <dbReference type="ARBA" id="ARBA00004123"/>
    </source>
</evidence>
<keyword evidence="8" id="KW-1185">Reference proteome</keyword>
<accession>A0A7H8R6G0</accession>
<proteinExistence type="predicted"/>